<evidence type="ECO:0000256" key="10">
    <source>
        <dbReference type="ARBA" id="ARBA00023315"/>
    </source>
</evidence>
<evidence type="ECO:0000256" key="11">
    <source>
        <dbReference type="ARBA" id="ARBA00024006"/>
    </source>
</evidence>
<evidence type="ECO:0000256" key="8">
    <source>
        <dbReference type="ARBA" id="ARBA00023098"/>
    </source>
</evidence>
<evidence type="ECO:0000256" key="7">
    <source>
        <dbReference type="ARBA" id="ARBA00022832"/>
    </source>
</evidence>
<dbReference type="Pfam" id="PF02801">
    <property type="entry name" value="Ketoacyl-synt_C"/>
    <property type="match status" value="1"/>
</dbReference>
<dbReference type="NCBIfam" id="TIGR03150">
    <property type="entry name" value="fabF"/>
    <property type="match status" value="1"/>
</dbReference>
<keyword evidence="10 14" id="KW-0012">Acyltransferase</keyword>
<comment type="catalytic activity">
    <reaction evidence="13 14">
        <text>a fatty acyl-[ACP] + malonyl-[ACP] + H(+) = a 3-oxoacyl-[ACP] + holo-[ACP] + CO2</text>
        <dbReference type="Rhea" id="RHEA:22836"/>
        <dbReference type="Rhea" id="RHEA-COMP:9623"/>
        <dbReference type="Rhea" id="RHEA-COMP:9685"/>
        <dbReference type="Rhea" id="RHEA-COMP:9916"/>
        <dbReference type="Rhea" id="RHEA-COMP:14125"/>
        <dbReference type="ChEBI" id="CHEBI:15378"/>
        <dbReference type="ChEBI" id="CHEBI:16526"/>
        <dbReference type="ChEBI" id="CHEBI:64479"/>
        <dbReference type="ChEBI" id="CHEBI:78449"/>
        <dbReference type="ChEBI" id="CHEBI:78776"/>
        <dbReference type="ChEBI" id="CHEBI:138651"/>
    </reaction>
</comment>
<evidence type="ECO:0000256" key="12">
    <source>
        <dbReference type="ARBA" id="ARBA00047318"/>
    </source>
</evidence>
<keyword evidence="5 14" id="KW-0444">Lipid biosynthesis</keyword>
<dbReference type="InterPro" id="IPR014030">
    <property type="entry name" value="Ketoacyl_synth_N"/>
</dbReference>
<dbReference type="InterPro" id="IPR016039">
    <property type="entry name" value="Thiolase-like"/>
</dbReference>
<dbReference type="RefSeq" id="WP_115922789.1">
    <property type="nucleotide sequence ID" value="NZ_QTUA01000001.1"/>
</dbReference>
<evidence type="ECO:0000256" key="14">
    <source>
        <dbReference type="PIRNR" id="PIRNR000447"/>
    </source>
</evidence>
<dbReference type="EC" id="2.3.1.179" evidence="3 14"/>
<evidence type="ECO:0000256" key="1">
    <source>
        <dbReference type="ARBA" id="ARBA00005194"/>
    </source>
</evidence>
<evidence type="ECO:0000256" key="16">
    <source>
        <dbReference type="RuleBase" id="RU003694"/>
    </source>
</evidence>
<protein>
    <recommendedName>
        <fullName evidence="4 14">3-oxoacyl-[acyl-carrier-protein] synthase 2</fullName>
        <ecNumber evidence="3 14">2.3.1.179</ecNumber>
    </recommendedName>
</protein>
<name>A0A3D9UW74_9MICO</name>
<comment type="pathway">
    <text evidence="1 14">Lipid metabolism; fatty acid biosynthesis.</text>
</comment>
<dbReference type="Proteomes" id="UP000256253">
    <property type="component" value="Unassembled WGS sequence"/>
</dbReference>
<evidence type="ECO:0000313" key="18">
    <source>
        <dbReference type="EMBL" id="REF30855.1"/>
    </source>
</evidence>
<dbReference type="PROSITE" id="PS52004">
    <property type="entry name" value="KS3_2"/>
    <property type="match status" value="1"/>
</dbReference>
<dbReference type="OrthoDB" id="9808669at2"/>
<dbReference type="InterPro" id="IPR020841">
    <property type="entry name" value="PKS_Beta-ketoAc_synthase_dom"/>
</dbReference>
<organism evidence="18 19">
    <name type="scientific">Calidifontibacter indicus</name>
    <dbReference type="NCBI Taxonomy" id="419650"/>
    <lineage>
        <taxon>Bacteria</taxon>
        <taxon>Bacillati</taxon>
        <taxon>Actinomycetota</taxon>
        <taxon>Actinomycetes</taxon>
        <taxon>Micrococcales</taxon>
        <taxon>Dermacoccaceae</taxon>
        <taxon>Calidifontibacter</taxon>
    </lineage>
</organism>
<dbReference type="CDD" id="cd00834">
    <property type="entry name" value="KAS_I_II"/>
    <property type="match status" value="1"/>
</dbReference>
<evidence type="ECO:0000256" key="3">
    <source>
        <dbReference type="ARBA" id="ARBA00012356"/>
    </source>
</evidence>
<dbReference type="GO" id="GO:0030497">
    <property type="term" value="P:fatty acid elongation"/>
    <property type="evidence" value="ECO:0007669"/>
    <property type="project" value="UniProtKB-ARBA"/>
</dbReference>
<dbReference type="InterPro" id="IPR017568">
    <property type="entry name" value="3-oxoacyl-ACP_synth-2"/>
</dbReference>
<dbReference type="PIRSF" id="PIRSF000447">
    <property type="entry name" value="KAS_II"/>
    <property type="match status" value="1"/>
</dbReference>
<dbReference type="FunFam" id="3.40.47.10:FF:000018">
    <property type="entry name" value="3-oxoacyl-[acyl-carrier-protein] synthase 2"/>
    <property type="match status" value="1"/>
</dbReference>
<evidence type="ECO:0000313" key="19">
    <source>
        <dbReference type="Proteomes" id="UP000256253"/>
    </source>
</evidence>
<keyword evidence="8" id="KW-0443">Lipid metabolism</keyword>
<dbReference type="InterPro" id="IPR014031">
    <property type="entry name" value="Ketoacyl_synth_C"/>
</dbReference>
<dbReference type="PANTHER" id="PTHR11712:SF336">
    <property type="entry name" value="3-OXOACYL-[ACYL-CARRIER-PROTEIN] SYNTHASE, MITOCHONDRIAL"/>
    <property type="match status" value="1"/>
</dbReference>
<accession>A0A3D9UW74</accession>
<comment type="caution">
    <text evidence="18">The sequence shown here is derived from an EMBL/GenBank/DDBJ whole genome shotgun (WGS) entry which is preliminary data.</text>
</comment>
<dbReference type="GO" id="GO:0005829">
    <property type="term" value="C:cytosol"/>
    <property type="evidence" value="ECO:0007669"/>
    <property type="project" value="TreeGrafter"/>
</dbReference>
<keyword evidence="6 14" id="KW-0808">Transferase</keyword>
<reference evidence="18 19" key="1">
    <citation type="submission" date="2018-08" db="EMBL/GenBank/DDBJ databases">
        <title>Sequencing the genomes of 1000 actinobacteria strains.</title>
        <authorList>
            <person name="Klenk H.-P."/>
        </authorList>
    </citation>
    <scope>NUCLEOTIDE SEQUENCE [LARGE SCALE GENOMIC DNA]</scope>
    <source>
        <strain evidence="18 19">DSM 22967</strain>
    </source>
</reference>
<dbReference type="GO" id="GO:0004315">
    <property type="term" value="F:3-oxoacyl-[acyl-carrier-protein] synthase activity"/>
    <property type="evidence" value="ECO:0007669"/>
    <property type="project" value="UniProtKB-UniRule"/>
</dbReference>
<evidence type="ECO:0000256" key="2">
    <source>
        <dbReference type="ARBA" id="ARBA00008467"/>
    </source>
</evidence>
<evidence type="ECO:0000256" key="6">
    <source>
        <dbReference type="ARBA" id="ARBA00022679"/>
    </source>
</evidence>
<keyword evidence="7" id="KW-0276">Fatty acid metabolism</keyword>
<keyword evidence="19" id="KW-1185">Reference proteome</keyword>
<evidence type="ECO:0000256" key="13">
    <source>
        <dbReference type="ARBA" id="ARBA00047659"/>
    </source>
</evidence>
<evidence type="ECO:0000256" key="4">
    <source>
        <dbReference type="ARBA" id="ARBA00014657"/>
    </source>
</evidence>
<dbReference type="SUPFAM" id="SSF53901">
    <property type="entry name" value="Thiolase-like"/>
    <property type="match status" value="2"/>
</dbReference>
<sequence>MSADTRIVVTGVGATTPLGGTAVETWDALLAGRSGARTIEADWVQQYELPTTFAASIAQDPAEVLARVETRRMDPSAQYALIATREAWADAGTPEVDPERLGVAIGTGIGGVHTLLSQYDVLKEKGARRIYPLTVPMLMPNTASGNVSLELGARAGAHTTVSACASGAEAMGYAAEMIRAGRADVVVAGGTEAAIHALTIGGFSAMQALSKRNDDPAAASRPYDKDRDGFVMGEGAAVIVLETYEHAKARGAKIYAELASVGVSADAHHITAPEPEGAGASRAMTEAVERAGLTLKDVAHINAHATSTPVGDIAESNAIRRTFGDATDGICVTATKSMTGHLLGAAGALEGVLTILSVHHRLVPATINLDNPDPDIVLDVVTGEARKLPDGDIAALNNSFGFGGHNVAMMVKSV</sequence>
<comment type="similarity">
    <text evidence="2 14 16">Belongs to the thiolase-like superfamily. Beta-ketoacyl-ACP synthases family.</text>
</comment>
<dbReference type="EMBL" id="QTUA01000001">
    <property type="protein sequence ID" value="REF30855.1"/>
    <property type="molecule type" value="Genomic_DNA"/>
</dbReference>
<gene>
    <name evidence="18" type="ORF">DFJ65_1882</name>
</gene>
<dbReference type="Gene3D" id="3.40.47.10">
    <property type="match status" value="2"/>
</dbReference>
<evidence type="ECO:0000259" key="17">
    <source>
        <dbReference type="PROSITE" id="PS52004"/>
    </source>
</evidence>
<dbReference type="FunFam" id="3.40.47.10:FF:000029">
    <property type="entry name" value="3-oxoacyl-[acyl-carrier-protein] synthase 1"/>
    <property type="match status" value="1"/>
</dbReference>
<feature type="domain" description="Ketosynthase family 3 (KS3)" evidence="17">
    <location>
        <begin position="4"/>
        <end position="413"/>
    </location>
</feature>
<comment type="catalytic activity">
    <reaction evidence="12 14">
        <text>(9Z)-hexadecenoyl-[ACP] + malonyl-[ACP] + H(+) = 3-oxo-(11Z)-octadecenoyl-[ACP] + holo-[ACP] + CO2</text>
        <dbReference type="Rhea" id="RHEA:55040"/>
        <dbReference type="Rhea" id="RHEA-COMP:9623"/>
        <dbReference type="Rhea" id="RHEA-COMP:9685"/>
        <dbReference type="Rhea" id="RHEA-COMP:10800"/>
        <dbReference type="Rhea" id="RHEA-COMP:14074"/>
        <dbReference type="ChEBI" id="CHEBI:15378"/>
        <dbReference type="ChEBI" id="CHEBI:16526"/>
        <dbReference type="ChEBI" id="CHEBI:64479"/>
        <dbReference type="ChEBI" id="CHEBI:78449"/>
        <dbReference type="ChEBI" id="CHEBI:83989"/>
        <dbReference type="ChEBI" id="CHEBI:138538"/>
        <dbReference type="EC" id="2.3.1.179"/>
    </reaction>
</comment>
<dbReference type="Pfam" id="PF00109">
    <property type="entry name" value="ketoacyl-synt"/>
    <property type="match status" value="1"/>
</dbReference>
<dbReference type="UniPathway" id="UPA00094"/>
<keyword evidence="9 14" id="KW-0275">Fatty acid biosynthesis</keyword>
<comment type="function">
    <text evidence="11 14">Involved in the type II fatty acid elongation cycle. Catalyzes the elongation of a wide range of acyl-ACP by the addition of two carbons from malonyl-ACP to an acyl acceptor. Can efficiently catalyze the conversion of palmitoleoyl-ACP (cis-hexadec-9-enoyl-ACP) to cis-vaccenoyl-ACP (cis-octadec-11-enoyl-ACP), an essential step in the thermal regulation of fatty acid composition.</text>
</comment>
<proteinExistence type="inferred from homology"/>
<evidence type="ECO:0000256" key="15">
    <source>
        <dbReference type="PIRSR" id="PIRSR000447-1"/>
    </source>
</evidence>
<dbReference type="SMART" id="SM00825">
    <property type="entry name" value="PKS_KS"/>
    <property type="match status" value="1"/>
</dbReference>
<feature type="active site" description="For beta-ketoacyl synthase activity" evidence="15">
    <location>
        <position position="164"/>
    </location>
</feature>
<evidence type="ECO:0000256" key="5">
    <source>
        <dbReference type="ARBA" id="ARBA00022516"/>
    </source>
</evidence>
<dbReference type="AlphaFoldDB" id="A0A3D9UW74"/>
<dbReference type="InterPro" id="IPR000794">
    <property type="entry name" value="Beta-ketoacyl_synthase"/>
</dbReference>
<dbReference type="NCBIfam" id="NF005589">
    <property type="entry name" value="PRK07314.1"/>
    <property type="match status" value="1"/>
</dbReference>
<evidence type="ECO:0000256" key="9">
    <source>
        <dbReference type="ARBA" id="ARBA00023160"/>
    </source>
</evidence>
<dbReference type="PANTHER" id="PTHR11712">
    <property type="entry name" value="POLYKETIDE SYNTHASE-RELATED"/>
    <property type="match status" value="1"/>
</dbReference>